<proteinExistence type="inferred from homology"/>
<dbReference type="GO" id="GO:0015937">
    <property type="term" value="P:coenzyme A biosynthetic process"/>
    <property type="evidence" value="ECO:0007669"/>
    <property type="project" value="InterPro"/>
</dbReference>
<dbReference type="EMBL" id="UYRX01000172">
    <property type="protein sequence ID" value="VDK76363.1"/>
    <property type="molecule type" value="Genomic_DNA"/>
</dbReference>
<accession>A0A3P6T1C9</accession>
<evidence type="ECO:0000256" key="3">
    <source>
        <dbReference type="SAM" id="Phobius"/>
    </source>
</evidence>
<dbReference type="InterPro" id="IPR027417">
    <property type="entry name" value="P-loop_NTPase"/>
</dbReference>
<dbReference type="PROSITE" id="PS51219">
    <property type="entry name" value="DPCK"/>
    <property type="match status" value="1"/>
</dbReference>
<reference evidence="4 5" key="1">
    <citation type="submission" date="2018-08" db="EMBL/GenBank/DDBJ databases">
        <authorList>
            <person name="Laetsch R D."/>
            <person name="Stevens L."/>
            <person name="Kumar S."/>
            <person name="Blaxter L. M."/>
        </authorList>
    </citation>
    <scope>NUCLEOTIDE SEQUENCE [LARGE SCALE GENOMIC DNA]</scope>
</reference>
<evidence type="ECO:0000256" key="2">
    <source>
        <dbReference type="ARBA" id="ARBA00022840"/>
    </source>
</evidence>
<dbReference type="SUPFAM" id="SSF52540">
    <property type="entry name" value="P-loop containing nucleoside triphosphate hydrolases"/>
    <property type="match status" value="1"/>
</dbReference>
<dbReference type="Gene3D" id="3.40.50.300">
    <property type="entry name" value="P-loop containing nucleotide triphosphate hydrolases"/>
    <property type="match status" value="1"/>
</dbReference>
<keyword evidence="3" id="KW-0812">Transmembrane</keyword>
<dbReference type="AlphaFoldDB" id="A0A3P6T1C9"/>
<gene>
    <name evidence="4" type="ORF">NLS_LOCUS3268</name>
</gene>
<dbReference type="Pfam" id="PF01121">
    <property type="entry name" value="CoaE"/>
    <property type="match status" value="1"/>
</dbReference>
<keyword evidence="3" id="KW-0472">Membrane</keyword>
<dbReference type="OrthoDB" id="247245at2759"/>
<dbReference type="GO" id="GO:0005524">
    <property type="term" value="F:ATP binding"/>
    <property type="evidence" value="ECO:0007669"/>
    <property type="project" value="UniProtKB-KW"/>
</dbReference>
<dbReference type="HAMAP" id="MF_00376">
    <property type="entry name" value="Dephospho_CoA_kinase"/>
    <property type="match status" value="1"/>
</dbReference>
<sequence>MYLIGLTGGIATGKSTVSQIFIENHIPIIDADSIACKVVAPGENAYRKLRQHFGDEFFDNVSGELLRKKLGDLIFSDEKIRHLVNAITHPEIRKSIAIQILQHFFRGEKFVILDLPLLFETGYAKFLQSIILVDCCEDIQLKRLQQRDNINEEAAQRRINAQYPMANKRRRATHIVNNSGSVEQTRVQVLNLIREFNASKLPLLIRAVLLFALLSFFILSYLLYDVVLSQLFNN</sequence>
<dbReference type="Proteomes" id="UP000277928">
    <property type="component" value="Unassembled WGS sequence"/>
</dbReference>
<keyword evidence="2" id="KW-0067">ATP-binding</keyword>
<dbReference type="STRING" id="42156.A0A3P6T1C9"/>
<dbReference type="InterPro" id="IPR001977">
    <property type="entry name" value="Depp_CoAkinase"/>
</dbReference>
<dbReference type="NCBIfam" id="TIGR00152">
    <property type="entry name" value="dephospho-CoA kinase"/>
    <property type="match status" value="1"/>
</dbReference>
<keyword evidence="5" id="KW-1185">Reference proteome</keyword>
<dbReference type="PANTHER" id="PTHR10695:SF46">
    <property type="entry name" value="BIFUNCTIONAL COENZYME A SYNTHASE-RELATED"/>
    <property type="match status" value="1"/>
</dbReference>
<keyword evidence="1" id="KW-0547">Nucleotide-binding</keyword>
<dbReference type="PANTHER" id="PTHR10695">
    <property type="entry name" value="DEPHOSPHO-COA KINASE-RELATED"/>
    <property type="match status" value="1"/>
</dbReference>
<name>A0A3P6T1C9_LITSI</name>
<evidence type="ECO:0000313" key="4">
    <source>
        <dbReference type="EMBL" id="VDK76363.1"/>
    </source>
</evidence>
<dbReference type="OMA" id="CQMDIEQ"/>
<dbReference type="CDD" id="cd02022">
    <property type="entry name" value="DPCK"/>
    <property type="match status" value="1"/>
</dbReference>
<dbReference type="GO" id="GO:0004140">
    <property type="term" value="F:dephospho-CoA kinase activity"/>
    <property type="evidence" value="ECO:0007669"/>
    <property type="project" value="InterPro"/>
</dbReference>
<keyword evidence="3" id="KW-1133">Transmembrane helix</keyword>
<evidence type="ECO:0000256" key="1">
    <source>
        <dbReference type="ARBA" id="ARBA00022741"/>
    </source>
</evidence>
<protein>
    <recommendedName>
        <fullName evidence="6">Dephospho-CoA kinase</fullName>
    </recommendedName>
</protein>
<organism evidence="4 5">
    <name type="scientific">Litomosoides sigmodontis</name>
    <name type="common">Filarial nematode worm</name>
    <dbReference type="NCBI Taxonomy" id="42156"/>
    <lineage>
        <taxon>Eukaryota</taxon>
        <taxon>Metazoa</taxon>
        <taxon>Ecdysozoa</taxon>
        <taxon>Nematoda</taxon>
        <taxon>Chromadorea</taxon>
        <taxon>Rhabditida</taxon>
        <taxon>Spirurina</taxon>
        <taxon>Spiruromorpha</taxon>
        <taxon>Filarioidea</taxon>
        <taxon>Onchocercidae</taxon>
        <taxon>Litomosoides</taxon>
    </lineage>
</organism>
<evidence type="ECO:0000313" key="5">
    <source>
        <dbReference type="Proteomes" id="UP000277928"/>
    </source>
</evidence>
<evidence type="ECO:0008006" key="6">
    <source>
        <dbReference type="Google" id="ProtNLM"/>
    </source>
</evidence>
<feature type="transmembrane region" description="Helical" evidence="3">
    <location>
        <begin position="203"/>
        <end position="224"/>
    </location>
</feature>